<dbReference type="NCBIfam" id="NF003007">
    <property type="entry name" value="PRK03818.1"/>
    <property type="match status" value="1"/>
</dbReference>
<feature type="transmembrane region" description="Helical" evidence="8">
    <location>
        <begin position="67"/>
        <end position="86"/>
    </location>
</feature>
<dbReference type="STRING" id="1445510.YC6258_00336"/>
<keyword evidence="11" id="KW-1185">Reference proteome</keyword>
<evidence type="ECO:0000256" key="2">
    <source>
        <dbReference type="ARBA" id="ARBA00009854"/>
    </source>
</evidence>
<feature type="transmembrane region" description="Helical" evidence="8">
    <location>
        <begin position="93"/>
        <end position="115"/>
    </location>
</feature>
<dbReference type="Pfam" id="PF02080">
    <property type="entry name" value="TrkA_C"/>
    <property type="match status" value="1"/>
</dbReference>
<dbReference type="PROSITE" id="PS51202">
    <property type="entry name" value="RCK_C"/>
    <property type="match status" value="1"/>
</dbReference>
<feature type="transmembrane region" description="Helical" evidence="8">
    <location>
        <begin position="438"/>
        <end position="459"/>
    </location>
</feature>
<dbReference type="RefSeq" id="WP_044615464.1">
    <property type="nucleotide sequence ID" value="NZ_CP007142.1"/>
</dbReference>
<feature type="transmembrane region" description="Helical" evidence="8">
    <location>
        <begin position="404"/>
        <end position="426"/>
    </location>
</feature>
<sequence>MSEVALSILVLSVVAVIGLWFGGLKIKGVGLGIGGVLFGGILVGHFINQFGWHLDGHATHFIKEFGLILFVYTIGIQVGPGFFASLKSSGLRLNGLAAGIVILGGLTAVALHFIFNLPLNVFLGIYSGSVTNTPSLAAGQQILQELGMVQEQTNMLGLGYAMAYPFGILGILLSMWIIRIVFEINVEEEADRFDSNSGSKKKALLSINVVIENPNIDGMKFSELSGLIGEEVICSRMKTKGELKVPSAETVLHLGDFLHFVGPSQDLLHKATVIVGEEVSESLSTKGTLLKSDRVVVTNEKVLGKHLGELNFKHSHNVVISRLNRAGVELVANKDSVLQFGDILNIVGAEADIEKVGKLIGNATSKLHHVQMLPIFIGIGLGVLLGSIPFQLPHLPAPLKLGLAGGPLIVAIILARIGSIGRLYWFMPPSANLALREIGIVLFLAVVGIDSGANFVTTLLDGEGLTWMAYGIAITLIPLLVIGLIGRVLMKINYLTLCGLLAGSMTDPPALAFANSIHSSNGAAALSYATVYPLVMCLRILSPQVIAVLLWVSS</sequence>
<dbReference type="GO" id="GO:0006813">
    <property type="term" value="P:potassium ion transport"/>
    <property type="evidence" value="ECO:0007669"/>
    <property type="project" value="InterPro"/>
</dbReference>
<evidence type="ECO:0000256" key="8">
    <source>
        <dbReference type="SAM" id="Phobius"/>
    </source>
</evidence>
<dbReference type="PATRIC" id="fig|1445510.3.peg.327"/>
<keyword evidence="5 8" id="KW-0812">Transmembrane</keyword>
<dbReference type="PANTHER" id="PTHR30445">
    <property type="entry name" value="K(+)_H(+) ANTIPORTER SUBUNIT KHTT"/>
    <property type="match status" value="1"/>
</dbReference>
<feature type="transmembrane region" description="Helical" evidence="8">
    <location>
        <begin position="6"/>
        <end position="22"/>
    </location>
</feature>
<dbReference type="NCBIfam" id="TIGR01625">
    <property type="entry name" value="YidE_YbjL_dupl"/>
    <property type="match status" value="2"/>
</dbReference>
<dbReference type="HOGENOM" id="CLU_035023_3_1_6"/>
<evidence type="ECO:0000256" key="5">
    <source>
        <dbReference type="ARBA" id="ARBA00022692"/>
    </source>
</evidence>
<name>A0A0C5VDV3_9GAMM</name>
<dbReference type="EMBL" id="CP007142">
    <property type="protein sequence ID" value="AJQ92386.1"/>
    <property type="molecule type" value="Genomic_DNA"/>
</dbReference>
<feature type="transmembrane region" description="Helical" evidence="8">
    <location>
        <begin position="162"/>
        <end position="182"/>
    </location>
</feature>
<reference evidence="10 11" key="1">
    <citation type="submission" date="2014-01" db="EMBL/GenBank/DDBJ databases">
        <title>Full genme sequencing of cellulolytic bacterium Gynuella sunshinyii YC6258T gen. nov., sp. nov.</title>
        <authorList>
            <person name="Khan H."/>
            <person name="Chung E.J."/>
            <person name="Chung Y.R."/>
        </authorList>
    </citation>
    <scope>NUCLEOTIDE SEQUENCE [LARGE SCALE GENOMIC DNA]</scope>
    <source>
        <strain evidence="10 11">YC6258</strain>
    </source>
</reference>
<feature type="domain" description="RCK C-terminal" evidence="9">
    <location>
        <begin position="278"/>
        <end position="362"/>
    </location>
</feature>
<evidence type="ECO:0000256" key="7">
    <source>
        <dbReference type="ARBA" id="ARBA00023136"/>
    </source>
</evidence>
<dbReference type="AlphaFoldDB" id="A0A0C5VDV3"/>
<feature type="transmembrane region" description="Helical" evidence="8">
    <location>
        <begin position="29"/>
        <end position="47"/>
    </location>
</feature>
<feature type="transmembrane region" description="Helical" evidence="8">
    <location>
        <begin position="492"/>
        <end position="511"/>
    </location>
</feature>
<keyword evidence="6 8" id="KW-1133">Transmembrane helix</keyword>
<feature type="transmembrane region" description="Helical" evidence="8">
    <location>
        <begin position="531"/>
        <end position="552"/>
    </location>
</feature>
<dbReference type="SUPFAM" id="SSF116726">
    <property type="entry name" value="TrkA C-terminal domain-like"/>
    <property type="match status" value="2"/>
</dbReference>
<dbReference type="InterPro" id="IPR006512">
    <property type="entry name" value="YidE_YbjL"/>
</dbReference>
<keyword evidence="4" id="KW-1003">Cell membrane</keyword>
<evidence type="ECO:0000313" key="10">
    <source>
        <dbReference type="EMBL" id="AJQ92386.1"/>
    </source>
</evidence>
<dbReference type="InterPro" id="IPR006037">
    <property type="entry name" value="RCK_C"/>
</dbReference>
<dbReference type="OrthoDB" id="5166626at2"/>
<feature type="transmembrane region" description="Helical" evidence="8">
    <location>
        <begin position="372"/>
        <end position="392"/>
    </location>
</feature>
<protein>
    <submittedName>
        <fullName evidence="10">Putative permease</fullName>
    </submittedName>
</protein>
<dbReference type="Gene3D" id="3.30.70.1450">
    <property type="entry name" value="Regulator of K+ conductance, C-terminal domain"/>
    <property type="match status" value="1"/>
</dbReference>
<evidence type="ECO:0000256" key="3">
    <source>
        <dbReference type="ARBA" id="ARBA00022448"/>
    </source>
</evidence>
<evidence type="ECO:0000313" key="11">
    <source>
        <dbReference type="Proteomes" id="UP000032266"/>
    </source>
</evidence>
<keyword evidence="7 8" id="KW-0472">Membrane</keyword>
<dbReference type="InterPro" id="IPR050144">
    <property type="entry name" value="AAE_transporter"/>
</dbReference>
<organism evidence="10 11">
    <name type="scientific">Gynuella sunshinyii YC6258</name>
    <dbReference type="NCBI Taxonomy" id="1445510"/>
    <lineage>
        <taxon>Bacteria</taxon>
        <taxon>Pseudomonadati</taxon>
        <taxon>Pseudomonadota</taxon>
        <taxon>Gammaproteobacteria</taxon>
        <taxon>Oceanospirillales</taxon>
        <taxon>Saccharospirillaceae</taxon>
        <taxon>Gynuella</taxon>
    </lineage>
</organism>
<evidence type="ECO:0000259" key="9">
    <source>
        <dbReference type="PROSITE" id="PS51202"/>
    </source>
</evidence>
<proteinExistence type="inferred from homology"/>
<comment type="subcellular location">
    <subcellularLocation>
        <location evidence="1">Cell membrane</location>
        <topology evidence="1">Multi-pass membrane protein</topology>
    </subcellularLocation>
</comment>
<feature type="transmembrane region" description="Helical" evidence="8">
    <location>
        <begin position="465"/>
        <end position="485"/>
    </location>
</feature>
<dbReference type="Proteomes" id="UP000032266">
    <property type="component" value="Chromosome"/>
</dbReference>
<comment type="similarity">
    <text evidence="2">Belongs to the AAE transporter (TC 2.A.81) family.</text>
</comment>
<dbReference type="Pfam" id="PF06826">
    <property type="entry name" value="Asp-Al_Ex"/>
    <property type="match status" value="2"/>
</dbReference>
<gene>
    <name evidence="10" type="ORF">YC6258_00336</name>
</gene>
<accession>A0A0C5VDV3</accession>
<evidence type="ECO:0000256" key="1">
    <source>
        <dbReference type="ARBA" id="ARBA00004651"/>
    </source>
</evidence>
<evidence type="ECO:0000256" key="4">
    <source>
        <dbReference type="ARBA" id="ARBA00022475"/>
    </source>
</evidence>
<dbReference type="KEGG" id="gsn:YC6258_00336"/>
<dbReference type="PANTHER" id="PTHR30445:SF3">
    <property type="entry name" value="TRANSPORT PROTEIN YIDE-RELATED"/>
    <property type="match status" value="1"/>
</dbReference>
<dbReference type="GO" id="GO:0005886">
    <property type="term" value="C:plasma membrane"/>
    <property type="evidence" value="ECO:0007669"/>
    <property type="project" value="UniProtKB-SubCell"/>
</dbReference>
<dbReference type="GO" id="GO:0008324">
    <property type="term" value="F:monoatomic cation transmembrane transporter activity"/>
    <property type="evidence" value="ECO:0007669"/>
    <property type="project" value="InterPro"/>
</dbReference>
<keyword evidence="3" id="KW-0813">Transport</keyword>
<evidence type="ECO:0000256" key="6">
    <source>
        <dbReference type="ARBA" id="ARBA00022989"/>
    </source>
</evidence>
<dbReference type="InterPro" id="IPR036721">
    <property type="entry name" value="RCK_C_sf"/>
</dbReference>